<accession>A0ABP7TQD7</accession>
<evidence type="ECO:0000256" key="1">
    <source>
        <dbReference type="SAM" id="MobiDB-lite"/>
    </source>
</evidence>
<dbReference type="Gene3D" id="3.40.710.10">
    <property type="entry name" value="DD-peptidase/beta-lactamase superfamily"/>
    <property type="match status" value="1"/>
</dbReference>
<protein>
    <recommendedName>
        <fullName evidence="5">Beta-lactamase class A</fullName>
    </recommendedName>
</protein>
<keyword evidence="2" id="KW-0732">Signal</keyword>
<dbReference type="InterPro" id="IPR012338">
    <property type="entry name" value="Beta-lactam/transpept-like"/>
</dbReference>
<name>A0ABP7TQD7_9PSEU</name>
<sequence length="302" mass="31892">MVVLVSAAVTAVLLTCAALFASAGGDLVPGSAFPEVVPGSPGTPEPGYRPVVPDPRGNPSRPPHQPGPRAVDEIVRSALVKAAGRSTVSAQVFDRQSGTSLFEESADRKFRSASLVKLMIAIDALARGSERAGSTRMTQMLSLSHDDSASALWVAGGGGQIVRRIAERLDLDAEPPQPDGRWGNTMISARDVVKIYDYVLDELPDADSETIMRALRSAPEIAADGFDQHFGIPRALDGLPWAIKQGWSAGGGSMELHTTGVIGDDDRFVVVVLTKTTGGAEWGWGSRMTTAATLALRPLLVR</sequence>
<dbReference type="EMBL" id="BAABAL010000019">
    <property type="protein sequence ID" value="GAA4029662.1"/>
    <property type="molecule type" value="Genomic_DNA"/>
</dbReference>
<evidence type="ECO:0000313" key="4">
    <source>
        <dbReference type="Proteomes" id="UP001501747"/>
    </source>
</evidence>
<comment type="caution">
    <text evidence="3">The sequence shown here is derived from an EMBL/GenBank/DDBJ whole genome shotgun (WGS) entry which is preliminary data.</text>
</comment>
<feature type="region of interest" description="Disordered" evidence="1">
    <location>
        <begin position="38"/>
        <end position="69"/>
    </location>
</feature>
<proteinExistence type="predicted"/>
<feature type="signal peptide" evidence="2">
    <location>
        <begin position="1"/>
        <end position="23"/>
    </location>
</feature>
<evidence type="ECO:0008006" key="5">
    <source>
        <dbReference type="Google" id="ProtNLM"/>
    </source>
</evidence>
<dbReference type="SUPFAM" id="SSF56601">
    <property type="entry name" value="beta-lactamase/transpeptidase-like"/>
    <property type="match status" value="1"/>
</dbReference>
<evidence type="ECO:0000256" key="2">
    <source>
        <dbReference type="SAM" id="SignalP"/>
    </source>
</evidence>
<keyword evidence="4" id="KW-1185">Reference proteome</keyword>
<dbReference type="Proteomes" id="UP001501747">
    <property type="component" value="Unassembled WGS sequence"/>
</dbReference>
<gene>
    <name evidence="3" type="ORF">GCM10022247_63470</name>
</gene>
<reference evidence="4" key="1">
    <citation type="journal article" date="2019" name="Int. J. Syst. Evol. Microbiol.">
        <title>The Global Catalogue of Microorganisms (GCM) 10K type strain sequencing project: providing services to taxonomists for standard genome sequencing and annotation.</title>
        <authorList>
            <consortium name="The Broad Institute Genomics Platform"/>
            <consortium name="The Broad Institute Genome Sequencing Center for Infectious Disease"/>
            <person name="Wu L."/>
            <person name="Ma J."/>
        </authorList>
    </citation>
    <scope>NUCLEOTIDE SEQUENCE [LARGE SCALE GENOMIC DNA]</scope>
    <source>
        <strain evidence="4">JCM 17342</strain>
    </source>
</reference>
<feature type="chain" id="PRO_5045397070" description="Beta-lactamase class A" evidence="2">
    <location>
        <begin position="24"/>
        <end position="302"/>
    </location>
</feature>
<organism evidence="3 4">
    <name type="scientific">Allokutzneria multivorans</name>
    <dbReference type="NCBI Taxonomy" id="1142134"/>
    <lineage>
        <taxon>Bacteria</taxon>
        <taxon>Bacillati</taxon>
        <taxon>Actinomycetota</taxon>
        <taxon>Actinomycetes</taxon>
        <taxon>Pseudonocardiales</taxon>
        <taxon>Pseudonocardiaceae</taxon>
        <taxon>Allokutzneria</taxon>
    </lineage>
</organism>
<evidence type="ECO:0000313" key="3">
    <source>
        <dbReference type="EMBL" id="GAA4029662.1"/>
    </source>
</evidence>